<evidence type="ECO:0000256" key="4">
    <source>
        <dbReference type="ARBA" id="ARBA00022525"/>
    </source>
</evidence>
<protein>
    <recommendedName>
        <fullName evidence="7">Epidermal patterning factor-like protein</fullName>
    </recommendedName>
</protein>
<comment type="subcellular location">
    <subcellularLocation>
        <location evidence="1 7">Secreted</location>
    </subcellularLocation>
</comment>
<keyword evidence="9" id="KW-1185">Reference proteome</keyword>
<comment type="similarity">
    <text evidence="2 7">Belongs to the plant cysteine rich small secretory peptide family. Epidermal patterning factor subfamily.</text>
</comment>
<evidence type="ECO:0000256" key="5">
    <source>
        <dbReference type="ARBA" id="ARBA00022729"/>
    </source>
</evidence>
<evidence type="ECO:0000313" key="9">
    <source>
        <dbReference type="Proteomes" id="UP001370490"/>
    </source>
</evidence>
<keyword evidence="6" id="KW-1015">Disulfide bond</keyword>
<evidence type="ECO:0000256" key="1">
    <source>
        <dbReference type="ARBA" id="ARBA00004613"/>
    </source>
</evidence>
<dbReference type="GO" id="GO:0005576">
    <property type="term" value="C:extracellular region"/>
    <property type="evidence" value="ECO:0007669"/>
    <property type="project" value="UniProtKB-SubCell"/>
</dbReference>
<dbReference type="EMBL" id="JBAMMX010000028">
    <property type="protein sequence ID" value="KAK6912212.1"/>
    <property type="molecule type" value="Genomic_DNA"/>
</dbReference>
<evidence type="ECO:0000256" key="6">
    <source>
        <dbReference type="ARBA" id="ARBA00023157"/>
    </source>
</evidence>
<reference evidence="8 9" key="1">
    <citation type="submission" date="2023-12" db="EMBL/GenBank/DDBJ databases">
        <title>A high-quality genome assembly for Dillenia turbinata (Dilleniales).</title>
        <authorList>
            <person name="Chanderbali A."/>
        </authorList>
    </citation>
    <scope>NUCLEOTIDE SEQUENCE [LARGE SCALE GENOMIC DNA]</scope>
    <source>
        <strain evidence="8">LSX21</strain>
        <tissue evidence="8">Leaf</tissue>
    </source>
</reference>
<dbReference type="PANTHER" id="PTHR33109">
    <property type="entry name" value="EPIDERMAL PATTERNING FACTOR-LIKE PROTEIN 4"/>
    <property type="match status" value="1"/>
</dbReference>
<evidence type="ECO:0000313" key="8">
    <source>
        <dbReference type="EMBL" id="KAK6912212.1"/>
    </source>
</evidence>
<dbReference type="InterPro" id="IPR039455">
    <property type="entry name" value="EPFL"/>
</dbReference>
<proteinExistence type="inferred from homology"/>
<dbReference type="GO" id="GO:0010052">
    <property type="term" value="P:guard cell differentiation"/>
    <property type="evidence" value="ECO:0007669"/>
    <property type="project" value="UniProtKB-UniRule"/>
</dbReference>
<dbReference type="Pfam" id="PF17181">
    <property type="entry name" value="EPF"/>
    <property type="match status" value="1"/>
</dbReference>
<evidence type="ECO:0000256" key="2">
    <source>
        <dbReference type="ARBA" id="ARBA00008127"/>
    </source>
</evidence>
<comment type="function">
    <text evidence="7">Controls stomatal patterning.</text>
</comment>
<sequence>MVLGSRPPGCVNKCLNCSPCMATPVVPPHPRGIFRSSSYGEDDGYYLLSWKCNSFDPCEYN</sequence>
<evidence type="ECO:0000256" key="3">
    <source>
        <dbReference type="ARBA" id="ARBA00022473"/>
    </source>
</evidence>
<comment type="caution">
    <text evidence="8">The sequence shown here is derived from an EMBL/GenBank/DDBJ whole genome shotgun (WGS) entry which is preliminary data.</text>
</comment>
<accession>A0AAN8YTL3</accession>
<keyword evidence="4 7" id="KW-0964">Secreted</keyword>
<dbReference type="AlphaFoldDB" id="A0AAN8YTL3"/>
<keyword evidence="3 7" id="KW-0217">Developmental protein</keyword>
<organism evidence="8 9">
    <name type="scientific">Dillenia turbinata</name>
    <dbReference type="NCBI Taxonomy" id="194707"/>
    <lineage>
        <taxon>Eukaryota</taxon>
        <taxon>Viridiplantae</taxon>
        <taxon>Streptophyta</taxon>
        <taxon>Embryophyta</taxon>
        <taxon>Tracheophyta</taxon>
        <taxon>Spermatophyta</taxon>
        <taxon>Magnoliopsida</taxon>
        <taxon>eudicotyledons</taxon>
        <taxon>Gunneridae</taxon>
        <taxon>Pentapetalae</taxon>
        <taxon>Dilleniales</taxon>
        <taxon>Dilleniaceae</taxon>
        <taxon>Dillenia</taxon>
    </lineage>
</organism>
<evidence type="ECO:0000256" key="7">
    <source>
        <dbReference type="RuleBase" id="RU367102"/>
    </source>
</evidence>
<dbReference type="Proteomes" id="UP001370490">
    <property type="component" value="Unassembled WGS sequence"/>
</dbReference>
<name>A0AAN8YTL3_9MAGN</name>
<dbReference type="PANTHER" id="PTHR33109:SF60">
    <property type="entry name" value="EPIDERMAL PATTERNING FACTOR-LIKE PROTEIN 8"/>
    <property type="match status" value="1"/>
</dbReference>
<keyword evidence="5" id="KW-0732">Signal</keyword>
<gene>
    <name evidence="8" type="ORF">RJ641_024305</name>
</gene>